<dbReference type="AlphaFoldDB" id="W4QRS6"/>
<proteinExistence type="inferred from homology"/>
<evidence type="ECO:0000256" key="1">
    <source>
        <dbReference type="ARBA" id="ARBA00004141"/>
    </source>
</evidence>
<comment type="caution">
    <text evidence="5">The sequence shown here is derived from an EMBL/GenBank/DDBJ whole genome shotgun (WGS) entry which is preliminary data.</text>
</comment>
<dbReference type="Pfam" id="PF03323">
    <property type="entry name" value="GerA"/>
    <property type="match status" value="1"/>
</dbReference>
<evidence type="ECO:0000313" key="5">
    <source>
        <dbReference type="EMBL" id="GAE34348.1"/>
    </source>
</evidence>
<dbReference type="eggNOG" id="COG0619">
    <property type="taxonomic scope" value="Bacteria"/>
</dbReference>
<comment type="similarity">
    <text evidence="2">Belongs to the GerABKA family.</text>
</comment>
<keyword evidence="3 4" id="KW-0472">Membrane</keyword>
<dbReference type="GO" id="GO:0009847">
    <property type="term" value="P:spore germination"/>
    <property type="evidence" value="ECO:0007669"/>
    <property type="project" value="InterPro"/>
</dbReference>
<feature type="transmembrane region" description="Helical" evidence="4">
    <location>
        <begin position="179"/>
        <end position="203"/>
    </location>
</feature>
<dbReference type="PANTHER" id="PTHR22550:SF5">
    <property type="entry name" value="LEUCINE ZIPPER PROTEIN 4"/>
    <property type="match status" value="1"/>
</dbReference>
<dbReference type="InterPro" id="IPR050768">
    <property type="entry name" value="UPF0353/GerABKA_families"/>
</dbReference>
<dbReference type="STRING" id="1236973.JCM9157_1399"/>
<comment type="subcellular location">
    <subcellularLocation>
        <location evidence="1">Membrane</location>
        <topology evidence="1">Multi-pass membrane protein</topology>
    </subcellularLocation>
</comment>
<protein>
    <submittedName>
        <fullName evidence="5">Spore germination protein GerKA</fullName>
    </submittedName>
</protein>
<dbReference type="InterPro" id="IPR004995">
    <property type="entry name" value="Spore_Ger"/>
</dbReference>
<dbReference type="GO" id="GO:0016020">
    <property type="term" value="C:membrane"/>
    <property type="evidence" value="ECO:0007669"/>
    <property type="project" value="UniProtKB-SubCell"/>
</dbReference>
<gene>
    <name evidence="5" type="ORF">JCM9157_1399</name>
</gene>
<feature type="transmembrane region" description="Helical" evidence="4">
    <location>
        <begin position="145"/>
        <end position="167"/>
    </location>
</feature>
<feature type="transmembrane region" description="Helical" evidence="4">
    <location>
        <begin position="53"/>
        <end position="75"/>
    </location>
</feature>
<feature type="transmembrane region" description="Helical" evidence="4">
    <location>
        <begin position="120"/>
        <end position="139"/>
    </location>
</feature>
<evidence type="ECO:0000256" key="3">
    <source>
        <dbReference type="ARBA" id="ARBA00023136"/>
    </source>
</evidence>
<evidence type="ECO:0000313" key="6">
    <source>
        <dbReference type="Proteomes" id="UP000018896"/>
    </source>
</evidence>
<keyword evidence="6" id="KW-1185">Reference proteome</keyword>
<accession>W4QRS6</accession>
<organism evidence="5 6">
    <name type="scientific">Halalkalibacter akibai (strain ATCC 43226 / DSM 21942 / CIP 109018 / JCM 9157 / 1139)</name>
    <name type="common">Bacillus akibai</name>
    <dbReference type="NCBI Taxonomy" id="1236973"/>
    <lineage>
        <taxon>Bacteria</taxon>
        <taxon>Bacillati</taxon>
        <taxon>Bacillota</taxon>
        <taxon>Bacilli</taxon>
        <taxon>Bacillales</taxon>
        <taxon>Bacillaceae</taxon>
        <taxon>Halalkalibacter</taxon>
    </lineage>
</organism>
<evidence type="ECO:0000256" key="2">
    <source>
        <dbReference type="ARBA" id="ARBA00005278"/>
    </source>
</evidence>
<keyword evidence="4" id="KW-0812">Transmembrane</keyword>
<sequence length="249" mass="27292">MDHAAMALGQGKLVLFIDNSAFCNIMPISLLSFYQPSDDNDQASTWNIFFIRFLRLASLVISIIMPSLYVALVAFHPELIPTTLAMTIVESRNNIPLPAALEAILMMFALDILVEASIRLPNIIGQTVGIVGGLVIGQAAVDAGIVSSIMVIVIALTAIASFTVPSWELASSWRLVRYCILIVSSFMGLYGMTLGLCVVLLHLCSIESFSKPYLTPLAPLNIRKLLDIFFRFSSRNSQVERSKHSESKP</sequence>
<dbReference type="PANTHER" id="PTHR22550">
    <property type="entry name" value="SPORE GERMINATION PROTEIN"/>
    <property type="match status" value="1"/>
</dbReference>
<feature type="transmembrane region" description="Helical" evidence="4">
    <location>
        <begin position="95"/>
        <end position="113"/>
    </location>
</feature>
<dbReference type="EMBL" id="BAUV01000007">
    <property type="protein sequence ID" value="GAE34348.1"/>
    <property type="molecule type" value="Genomic_DNA"/>
</dbReference>
<reference evidence="5 6" key="1">
    <citation type="journal article" date="2014" name="Genome Announc.">
        <title>Draft Genome Sequences of Three Alkaliphilic Bacillus Strains, Bacillus wakoensis JCM 9140T, Bacillus akibai JCM 9157T, and Bacillus hemicellulosilyticus JCM 9152T.</title>
        <authorList>
            <person name="Yuki M."/>
            <person name="Oshima K."/>
            <person name="Suda W."/>
            <person name="Oshida Y."/>
            <person name="Kitamura K."/>
            <person name="Iida T."/>
            <person name="Hattori M."/>
            <person name="Ohkuma M."/>
        </authorList>
    </citation>
    <scope>NUCLEOTIDE SEQUENCE [LARGE SCALE GENOMIC DNA]</scope>
    <source>
        <strain evidence="5 6">JCM 9157</strain>
    </source>
</reference>
<name>W4QRS6_HALA3</name>
<keyword evidence="4" id="KW-1133">Transmembrane helix</keyword>
<evidence type="ECO:0000256" key="4">
    <source>
        <dbReference type="SAM" id="Phobius"/>
    </source>
</evidence>
<dbReference type="Proteomes" id="UP000018896">
    <property type="component" value="Unassembled WGS sequence"/>
</dbReference>